<dbReference type="PROSITE" id="PS50011">
    <property type="entry name" value="PROTEIN_KINASE_DOM"/>
    <property type="match status" value="1"/>
</dbReference>
<keyword evidence="9" id="KW-1185">Reference proteome</keyword>
<dbReference type="SMART" id="SM00220">
    <property type="entry name" value="S_TKc"/>
    <property type="match status" value="1"/>
</dbReference>
<dbReference type="SUPFAM" id="SSF56112">
    <property type="entry name" value="Protein kinase-like (PK-like)"/>
    <property type="match status" value="1"/>
</dbReference>
<dbReference type="SMART" id="SM00028">
    <property type="entry name" value="TPR"/>
    <property type="match status" value="4"/>
</dbReference>
<dbReference type="SUPFAM" id="SSF48452">
    <property type="entry name" value="TPR-like"/>
    <property type="match status" value="1"/>
</dbReference>
<reference evidence="8 9" key="1">
    <citation type="journal article" date="2019" name="Int. J. Syst. Evol. Microbiol.">
        <title>The Global Catalogue of Microorganisms (GCM) 10K type strain sequencing project: providing services to taxonomists for standard genome sequencing and annotation.</title>
        <authorList>
            <consortium name="The Broad Institute Genomics Platform"/>
            <consortium name="The Broad Institute Genome Sequencing Center for Infectious Disease"/>
            <person name="Wu L."/>
            <person name="Ma J."/>
        </authorList>
    </citation>
    <scope>NUCLEOTIDE SEQUENCE [LARGE SCALE GENOMIC DNA]</scope>
    <source>
        <strain evidence="8 9">JCM 13002</strain>
    </source>
</reference>
<dbReference type="Pfam" id="PF13424">
    <property type="entry name" value="TPR_12"/>
    <property type="match status" value="1"/>
</dbReference>
<dbReference type="EMBL" id="BAAALD010000134">
    <property type="protein sequence ID" value="GAA1122827.1"/>
    <property type="molecule type" value="Genomic_DNA"/>
</dbReference>
<dbReference type="InterPro" id="IPR019734">
    <property type="entry name" value="TPR_rpt"/>
</dbReference>
<evidence type="ECO:0000256" key="3">
    <source>
        <dbReference type="ARBA" id="ARBA00022679"/>
    </source>
</evidence>
<protein>
    <recommendedName>
        <fullName evidence="1">non-specific serine/threonine protein kinase</fullName>
        <ecNumber evidence="1">2.7.11.1</ecNumber>
    </recommendedName>
</protein>
<dbReference type="Proteomes" id="UP001499987">
    <property type="component" value="Unassembled WGS sequence"/>
</dbReference>
<evidence type="ECO:0000256" key="6">
    <source>
        <dbReference type="ARBA" id="ARBA00022840"/>
    </source>
</evidence>
<evidence type="ECO:0000256" key="4">
    <source>
        <dbReference type="ARBA" id="ARBA00022741"/>
    </source>
</evidence>
<evidence type="ECO:0000259" key="7">
    <source>
        <dbReference type="PROSITE" id="PS50011"/>
    </source>
</evidence>
<dbReference type="Gene3D" id="3.30.200.20">
    <property type="entry name" value="Phosphorylase Kinase, domain 1"/>
    <property type="match status" value="1"/>
</dbReference>
<comment type="caution">
    <text evidence="8">The sequence shown here is derived from an EMBL/GenBank/DDBJ whole genome shotgun (WGS) entry which is preliminary data.</text>
</comment>
<keyword evidence="6" id="KW-0067">ATP-binding</keyword>
<dbReference type="InterPro" id="IPR008271">
    <property type="entry name" value="Ser/Thr_kinase_AS"/>
</dbReference>
<dbReference type="EC" id="2.7.11.1" evidence="1"/>
<name>A0ABN1U5X6_9ACTN</name>
<dbReference type="InterPro" id="IPR000719">
    <property type="entry name" value="Prot_kinase_dom"/>
</dbReference>
<dbReference type="PANTHER" id="PTHR43289:SF6">
    <property type="entry name" value="SERINE_THREONINE-PROTEIN KINASE NEKL-3"/>
    <property type="match status" value="1"/>
</dbReference>
<evidence type="ECO:0000313" key="9">
    <source>
        <dbReference type="Proteomes" id="UP001499987"/>
    </source>
</evidence>
<keyword evidence="3" id="KW-0808">Transferase</keyword>
<proteinExistence type="predicted"/>
<dbReference type="InterPro" id="IPR011990">
    <property type="entry name" value="TPR-like_helical_dom_sf"/>
</dbReference>
<evidence type="ECO:0000313" key="8">
    <source>
        <dbReference type="EMBL" id="GAA1122827.1"/>
    </source>
</evidence>
<dbReference type="Pfam" id="PF00069">
    <property type="entry name" value="Pkinase"/>
    <property type="match status" value="1"/>
</dbReference>
<dbReference type="Gene3D" id="1.10.510.10">
    <property type="entry name" value="Transferase(Phosphotransferase) domain 1"/>
    <property type="match status" value="1"/>
</dbReference>
<feature type="domain" description="Protein kinase" evidence="7">
    <location>
        <begin position="14"/>
        <end position="271"/>
    </location>
</feature>
<evidence type="ECO:0000256" key="5">
    <source>
        <dbReference type="ARBA" id="ARBA00022777"/>
    </source>
</evidence>
<dbReference type="Gene3D" id="1.25.40.10">
    <property type="entry name" value="Tetratricopeptide repeat domain"/>
    <property type="match status" value="1"/>
</dbReference>
<dbReference type="PANTHER" id="PTHR43289">
    <property type="entry name" value="MITOGEN-ACTIVATED PROTEIN KINASE KINASE KINASE 20-RELATED"/>
    <property type="match status" value="1"/>
</dbReference>
<sequence>MTHPDTVEEVASRYRLERKLGEGGQGEAWLAFDARLRRRVVLKRLVVPQGSPVESAGMLLARAEREAQAAGKLRHPGIVTVFDQFSDHEGLPWIVMEYVEGRSLREALGSGPLSVVEAARIGEQVASALAAAHADGVVHRDVKPANILLADGRAVIADFGIAAVPDGITLTATGTAPGTPQFMAPEQLHAGSSSPASDMWSFGVTLYCAVEGRSPFPGDSLPQVIWAVGRGVPEPVRRAGALAPLIGQLLRPDPDERPAAAVAAASLREVVQDLEATAAGVTDIDELLRRATRERDHGDLRRAEDAYWSALDLAIRLRSRGQEGWAWDGLGSCRSRADDPDMAVRFFTRAARIADETDDALLRAWSLHNFGTHRRRKGERAAAEEYFGQALAVAEAHRCTAPAGWTHHQLAELAADAGDSLREKEHYAAAVRVAAGSGEDELAGWSLFNLARCEERAAEREEAREHYGRVLEIGTRIGNRWMVEHAEEGLDRTAGPG</sequence>
<dbReference type="InterPro" id="IPR011009">
    <property type="entry name" value="Kinase-like_dom_sf"/>
</dbReference>
<evidence type="ECO:0000256" key="2">
    <source>
        <dbReference type="ARBA" id="ARBA00022527"/>
    </source>
</evidence>
<dbReference type="RefSeq" id="WP_344628024.1">
    <property type="nucleotide sequence ID" value="NZ_BAAALD010000134.1"/>
</dbReference>
<keyword evidence="2" id="KW-0723">Serine/threonine-protein kinase</keyword>
<organism evidence="8 9">
    <name type="scientific">Kitasatospora arboriphila</name>
    <dbReference type="NCBI Taxonomy" id="258052"/>
    <lineage>
        <taxon>Bacteria</taxon>
        <taxon>Bacillati</taxon>
        <taxon>Actinomycetota</taxon>
        <taxon>Actinomycetes</taxon>
        <taxon>Kitasatosporales</taxon>
        <taxon>Streptomycetaceae</taxon>
        <taxon>Kitasatospora</taxon>
    </lineage>
</organism>
<gene>
    <name evidence="8" type="ORF">GCM10009663_72680</name>
</gene>
<keyword evidence="5" id="KW-0418">Kinase</keyword>
<accession>A0ABN1U5X6</accession>
<dbReference type="CDD" id="cd14014">
    <property type="entry name" value="STKc_PknB_like"/>
    <property type="match status" value="1"/>
</dbReference>
<evidence type="ECO:0000256" key="1">
    <source>
        <dbReference type="ARBA" id="ARBA00012513"/>
    </source>
</evidence>
<keyword evidence="4" id="KW-0547">Nucleotide-binding</keyword>
<dbReference type="PROSITE" id="PS00108">
    <property type="entry name" value="PROTEIN_KINASE_ST"/>
    <property type="match status" value="1"/>
</dbReference>